<feature type="region of interest" description="Disordered" evidence="1">
    <location>
        <begin position="18"/>
        <end position="41"/>
    </location>
</feature>
<name>A0A3S5BC57_9PLAT</name>
<keyword evidence="3" id="KW-1185">Reference proteome</keyword>
<sequence length="142" mass="15062">MRPAHSCGSAGRWGGGCRSGLGSSSPGHEFNQQTATAGAALSRRLSLQTSSLAQFKAVELRFCVDREAGGGQAGEPDKGRQMELGNSVSHQSKSDAKADICRYAPRLMGTWQHVKRPCLSGRPLPMTGHPETAGLANGCRRR</sequence>
<evidence type="ECO:0000256" key="1">
    <source>
        <dbReference type="SAM" id="MobiDB-lite"/>
    </source>
</evidence>
<protein>
    <submittedName>
        <fullName evidence="2">Uncharacterized protein</fullName>
    </submittedName>
</protein>
<feature type="region of interest" description="Disordered" evidence="1">
    <location>
        <begin position="68"/>
        <end position="91"/>
    </location>
</feature>
<reference evidence="2" key="1">
    <citation type="submission" date="2018-11" db="EMBL/GenBank/DDBJ databases">
        <authorList>
            <consortium name="Pathogen Informatics"/>
        </authorList>
    </citation>
    <scope>NUCLEOTIDE SEQUENCE</scope>
</reference>
<evidence type="ECO:0000313" key="2">
    <source>
        <dbReference type="EMBL" id="VEL42585.1"/>
    </source>
</evidence>
<dbReference type="EMBL" id="CAAALY010275273">
    <property type="protein sequence ID" value="VEL42585.1"/>
    <property type="molecule type" value="Genomic_DNA"/>
</dbReference>
<evidence type="ECO:0000313" key="3">
    <source>
        <dbReference type="Proteomes" id="UP000784294"/>
    </source>
</evidence>
<dbReference type="AlphaFoldDB" id="A0A3S5BC57"/>
<proteinExistence type="predicted"/>
<comment type="caution">
    <text evidence="2">The sequence shown here is derived from an EMBL/GenBank/DDBJ whole genome shotgun (WGS) entry which is preliminary data.</text>
</comment>
<dbReference type="Proteomes" id="UP000784294">
    <property type="component" value="Unassembled WGS sequence"/>
</dbReference>
<accession>A0A3S5BC57</accession>
<gene>
    <name evidence="2" type="ORF">PXEA_LOCUS36025</name>
</gene>
<organism evidence="2 3">
    <name type="scientific">Protopolystoma xenopodis</name>
    <dbReference type="NCBI Taxonomy" id="117903"/>
    <lineage>
        <taxon>Eukaryota</taxon>
        <taxon>Metazoa</taxon>
        <taxon>Spiralia</taxon>
        <taxon>Lophotrochozoa</taxon>
        <taxon>Platyhelminthes</taxon>
        <taxon>Monogenea</taxon>
        <taxon>Polyopisthocotylea</taxon>
        <taxon>Polystomatidea</taxon>
        <taxon>Polystomatidae</taxon>
        <taxon>Protopolystoma</taxon>
    </lineage>
</organism>